<dbReference type="PANTHER" id="PTHR33055:SF16">
    <property type="entry name" value="TRANSPOSASE FOR INSERTION SEQUENCE ELEMENT IS1547"/>
    <property type="match status" value="1"/>
</dbReference>
<proteinExistence type="predicted"/>
<dbReference type="PANTHER" id="PTHR33055">
    <property type="entry name" value="TRANSPOSASE FOR INSERTION SEQUENCE ELEMENT IS1111A"/>
    <property type="match status" value="1"/>
</dbReference>
<protein>
    <submittedName>
        <fullName evidence="4">Uncharacterized protein</fullName>
    </submittedName>
</protein>
<reference evidence="4" key="1">
    <citation type="submission" date="2020-02" db="EMBL/GenBank/DDBJ databases">
        <authorList>
            <person name="Meier V. D."/>
        </authorList>
    </citation>
    <scope>NUCLEOTIDE SEQUENCE</scope>
    <source>
        <strain evidence="4">AVDCRST_MAG94</strain>
    </source>
</reference>
<dbReference type="GO" id="GO:0003677">
    <property type="term" value="F:DNA binding"/>
    <property type="evidence" value="ECO:0007669"/>
    <property type="project" value="InterPro"/>
</dbReference>
<dbReference type="InterPro" id="IPR002525">
    <property type="entry name" value="Transp_IS110-like_N"/>
</dbReference>
<feature type="domain" description="Transposase IS116/IS110/IS902 C-terminal" evidence="3">
    <location>
        <begin position="188"/>
        <end position="268"/>
    </location>
</feature>
<dbReference type="GO" id="GO:0004803">
    <property type="term" value="F:transposase activity"/>
    <property type="evidence" value="ECO:0007669"/>
    <property type="project" value="InterPro"/>
</dbReference>
<dbReference type="InterPro" id="IPR047650">
    <property type="entry name" value="Transpos_IS110"/>
</dbReference>
<dbReference type="EMBL" id="CADCTY010000578">
    <property type="protein sequence ID" value="CAA9325973.1"/>
    <property type="molecule type" value="Genomic_DNA"/>
</dbReference>
<feature type="coiled-coil region" evidence="1">
    <location>
        <begin position="157"/>
        <end position="184"/>
    </location>
</feature>
<dbReference type="Pfam" id="PF02371">
    <property type="entry name" value="Transposase_20"/>
    <property type="match status" value="1"/>
</dbReference>
<evidence type="ECO:0000259" key="3">
    <source>
        <dbReference type="Pfam" id="PF02371"/>
    </source>
</evidence>
<dbReference type="InterPro" id="IPR003346">
    <property type="entry name" value="Transposase_20"/>
</dbReference>
<evidence type="ECO:0000313" key="4">
    <source>
        <dbReference type="EMBL" id="CAA9325973.1"/>
    </source>
</evidence>
<evidence type="ECO:0000259" key="2">
    <source>
        <dbReference type="Pfam" id="PF01548"/>
    </source>
</evidence>
<name>A0A6J4L7H9_9CYAN</name>
<organism evidence="4">
    <name type="scientific">uncultured Leptolyngbya sp</name>
    <dbReference type="NCBI Taxonomy" id="332963"/>
    <lineage>
        <taxon>Bacteria</taxon>
        <taxon>Bacillati</taxon>
        <taxon>Cyanobacteriota</taxon>
        <taxon>Cyanophyceae</taxon>
        <taxon>Leptolyngbyales</taxon>
        <taxon>Leptolyngbyaceae</taxon>
        <taxon>Leptolyngbya group</taxon>
        <taxon>Leptolyngbya</taxon>
        <taxon>environmental samples</taxon>
    </lineage>
</organism>
<feature type="domain" description="Transposase IS110-like N-terminal" evidence="2">
    <location>
        <begin position="4"/>
        <end position="148"/>
    </location>
</feature>
<sequence length="312" mass="34157">MVTIGLDPHPDSHTVAALDENGTTLASLTVSNDTAGLARLHEFAGSFPRYRWAIEGAANRFILPFVSALIAHGETIHHIPPNLTSQYRTRLGRKKNDVVDASNAARALLANPELPVFHPGAGQREFQDLTRTQRRLSEQLKANRMALQALDPGSSARSALTQVIHVLEEQLAELSEQMKKLVKTLAPALLELLGVGPVVASVILGEVGTIERFANEGQFASYCGAAPVERGSGKNSRMQLNHGGNRRLNWALHIIALTRSRCDERTKTLLAKLKARGKTQRASLRILKTYIARELFRHLHQTVTPVLNSGST</sequence>
<dbReference type="Pfam" id="PF01548">
    <property type="entry name" value="DEDD_Tnp_IS110"/>
    <property type="match status" value="1"/>
</dbReference>
<dbReference type="AlphaFoldDB" id="A0A6J4L7H9"/>
<keyword evidence="1" id="KW-0175">Coiled coil</keyword>
<accession>A0A6J4L7H9</accession>
<gene>
    <name evidence="4" type="ORF">AVDCRST_MAG94-1671</name>
</gene>
<evidence type="ECO:0000256" key="1">
    <source>
        <dbReference type="SAM" id="Coils"/>
    </source>
</evidence>
<dbReference type="GO" id="GO:0006313">
    <property type="term" value="P:DNA transposition"/>
    <property type="evidence" value="ECO:0007669"/>
    <property type="project" value="InterPro"/>
</dbReference>